<dbReference type="EMBL" id="JBHFFA010000008">
    <property type="protein sequence ID" value="KAL2609543.1"/>
    <property type="molecule type" value="Genomic_DNA"/>
</dbReference>
<evidence type="ECO:0000313" key="1">
    <source>
        <dbReference type="EMBL" id="KAL2609543.1"/>
    </source>
</evidence>
<keyword evidence="2" id="KW-1185">Reference proteome</keyword>
<name>A0ABD1XLF2_9MARC</name>
<reference evidence="1 2" key="1">
    <citation type="submission" date="2024-09" db="EMBL/GenBank/DDBJ databases">
        <title>Chromosome-scale assembly of Riccia fluitans.</title>
        <authorList>
            <person name="Paukszto L."/>
            <person name="Sawicki J."/>
            <person name="Karawczyk K."/>
            <person name="Piernik-Szablinska J."/>
            <person name="Szczecinska M."/>
            <person name="Mazdziarz M."/>
        </authorList>
    </citation>
    <scope>NUCLEOTIDE SEQUENCE [LARGE SCALE GENOMIC DNA]</scope>
    <source>
        <strain evidence="1">Rf_01</strain>
        <tissue evidence="1">Aerial parts of the thallus</tissue>
    </source>
</reference>
<proteinExistence type="predicted"/>
<dbReference type="AlphaFoldDB" id="A0ABD1XLF2"/>
<evidence type="ECO:0000313" key="2">
    <source>
        <dbReference type="Proteomes" id="UP001605036"/>
    </source>
</evidence>
<accession>A0ABD1XLF2</accession>
<comment type="caution">
    <text evidence="1">The sequence shown here is derived from an EMBL/GenBank/DDBJ whole genome shotgun (WGS) entry which is preliminary data.</text>
</comment>
<protein>
    <submittedName>
        <fullName evidence="1">Uncharacterized protein</fullName>
    </submittedName>
</protein>
<sequence>MFLCGNGACTFSEGPGCSFFQIMLIGELFTSDSRLPARLFICSGILTNSIMCYFAFGDVKFVPGISEHQLDVIVYDCPLKIRGRAVYRLRICEKAKAVLGRGLRSHQKLPYAKRQFIRSLQIDVFRLYVSINMPSRGDGSGILCLLE</sequence>
<gene>
    <name evidence="1" type="ORF">R1flu_028116</name>
</gene>
<dbReference type="Proteomes" id="UP001605036">
    <property type="component" value="Unassembled WGS sequence"/>
</dbReference>
<organism evidence="1 2">
    <name type="scientific">Riccia fluitans</name>
    <dbReference type="NCBI Taxonomy" id="41844"/>
    <lineage>
        <taxon>Eukaryota</taxon>
        <taxon>Viridiplantae</taxon>
        <taxon>Streptophyta</taxon>
        <taxon>Embryophyta</taxon>
        <taxon>Marchantiophyta</taxon>
        <taxon>Marchantiopsida</taxon>
        <taxon>Marchantiidae</taxon>
        <taxon>Marchantiales</taxon>
        <taxon>Ricciaceae</taxon>
        <taxon>Riccia</taxon>
    </lineage>
</organism>